<evidence type="ECO:0000256" key="5">
    <source>
        <dbReference type="ARBA" id="ARBA00025472"/>
    </source>
</evidence>
<comment type="similarity">
    <text evidence="1">Belongs to the ParB family.</text>
</comment>
<dbReference type="EMBL" id="CP044205">
    <property type="protein sequence ID" value="QFY44586.1"/>
    <property type="molecule type" value="Genomic_DNA"/>
</dbReference>
<evidence type="ECO:0000256" key="3">
    <source>
        <dbReference type="ARBA" id="ARBA00022829"/>
    </source>
</evidence>
<keyword evidence="4" id="KW-0238">DNA-binding</keyword>
<evidence type="ECO:0000313" key="7">
    <source>
        <dbReference type="EMBL" id="QFY44586.1"/>
    </source>
</evidence>
<organism evidence="7 8">
    <name type="scientific">Candidatus Methylospira mobilis</name>
    <dbReference type="NCBI Taxonomy" id="1808979"/>
    <lineage>
        <taxon>Bacteria</taxon>
        <taxon>Pseudomonadati</taxon>
        <taxon>Pseudomonadota</taxon>
        <taxon>Gammaproteobacteria</taxon>
        <taxon>Methylococcales</taxon>
        <taxon>Methylococcaceae</taxon>
        <taxon>Candidatus Methylospira</taxon>
    </lineage>
</organism>
<sequence>MSVKKSGLGRGLDALLGGAPVDVVTEKDKLKSLPIEHLKSGRYQPRKDFDPARLQELADSIGAQGIMQPILVRRVETNRYEILAGERRWRAAQLAGLHEVPAIIREVSDQAALAIALIENLQREDLNPLEEAEALRRLHQEFSLTHQQIADSVAKSRTTVTNLLRLNDLHADVKTLVRNNDIEMGHARAILALPDAQQIDVAQKVVVRGLNVRETEALVRYTLEGKQVVEPEKKDPDVASLEKNLSQTLGVKVEIRHNKKGVGKLVISYDSLDQLEGVVGRFSE</sequence>
<name>A0A5Q0BSC1_9GAMM</name>
<dbReference type="InParanoid" id="A0A5Q0BSC1"/>
<evidence type="ECO:0000256" key="4">
    <source>
        <dbReference type="ARBA" id="ARBA00023125"/>
    </source>
</evidence>
<feature type="domain" description="ParB-like N-terminal" evidence="6">
    <location>
        <begin position="31"/>
        <end position="121"/>
    </location>
</feature>
<dbReference type="InterPro" id="IPR057240">
    <property type="entry name" value="ParB_dimer_C"/>
</dbReference>
<keyword evidence="8" id="KW-1185">Reference proteome</keyword>
<proteinExistence type="inferred from homology"/>
<dbReference type="OrthoDB" id="9802051at2"/>
<dbReference type="GO" id="GO:0007059">
    <property type="term" value="P:chromosome segregation"/>
    <property type="evidence" value="ECO:0007669"/>
    <property type="project" value="UniProtKB-KW"/>
</dbReference>
<protein>
    <recommendedName>
        <fullName evidence="2">Probable chromosome-partitioning protein ParB</fullName>
    </recommendedName>
</protein>
<dbReference type="PANTHER" id="PTHR33375">
    <property type="entry name" value="CHROMOSOME-PARTITIONING PROTEIN PARB-RELATED"/>
    <property type="match status" value="1"/>
</dbReference>
<dbReference type="Pfam" id="PF02195">
    <property type="entry name" value="ParB_N"/>
    <property type="match status" value="1"/>
</dbReference>
<dbReference type="GO" id="GO:0003677">
    <property type="term" value="F:DNA binding"/>
    <property type="evidence" value="ECO:0007669"/>
    <property type="project" value="UniProtKB-KW"/>
</dbReference>
<evidence type="ECO:0000313" key="8">
    <source>
        <dbReference type="Proteomes" id="UP000325755"/>
    </source>
</evidence>
<dbReference type="RefSeq" id="WP_153250549.1">
    <property type="nucleotide sequence ID" value="NZ_CP044205.1"/>
</dbReference>
<dbReference type="Proteomes" id="UP000325755">
    <property type="component" value="Chromosome"/>
</dbReference>
<dbReference type="PANTHER" id="PTHR33375:SF1">
    <property type="entry name" value="CHROMOSOME-PARTITIONING PROTEIN PARB-RELATED"/>
    <property type="match status" value="1"/>
</dbReference>
<dbReference type="CDD" id="cd16393">
    <property type="entry name" value="SPO0J_N"/>
    <property type="match status" value="1"/>
</dbReference>
<dbReference type="SMART" id="SM00470">
    <property type="entry name" value="ParB"/>
    <property type="match status" value="1"/>
</dbReference>
<dbReference type="KEGG" id="mmob:F6R98_19760"/>
<dbReference type="NCBIfam" id="TIGR00180">
    <property type="entry name" value="parB_part"/>
    <property type="match status" value="1"/>
</dbReference>
<dbReference type="InterPro" id="IPR050336">
    <property type="entry name" value="Chromosome_partition/occlusion"/>
</dbReference>
<evidence type="ECO:0000256" key="2">
    <source>
        <dbReference type="ARBA" id="ARBA00022372"/>
    </source>
</evidence>
<dbReference type="Pfam" id="PF23552">
    <property type="entry name" value="ParB_C"/>
    <property type="match status" value="1"/>
</dbReference>
<dbReference type="GO" id="GO:0005694">
    <property type="term" value="C:chromosome"/>
    <property type="evidence" value="ECO:0007669"/>
    <property type="project" value="TreeGrafter"/>
</dbReference>
<gene>
    <name evidence="7" type="ORF">F6R98_19760</name>
</gene>
<dbReference type="GO" id="GO:0045881">
    <property type="term" value="P:positive regulation of sporulation resulting in formation of a cellular spore"/>
    <property type="evidence" value="ECO:0007669"/>
    <property type="project" value="TreeGrafter"/>
</dbReference>
<comment type="function">
    <text evidence="5">Involved in chromosome partition. Localize to both poles of the predivisional cell following completion of DNA replication. Binds to the DNA origin of replication.</text>
</comment>
<dbReference type="InterPro" id="IPR004437">
    <property type="entry name" value="ParB/RepB/Spo0J"/>
</dbReference>
<dbReference type="Pfam" id="PF17762">
    <property type="entry name" value="HTH_ParB"/>
    <property type="match status" value="1"/>
</dbReference>
<evidence type="ECO:0000256" key="1">
    <source>
        <dbReference type="ARBA" id="ARBA00006295"/>
    </source>
</evidence>
<dbReference type="AlphaFoldDB" id="A0A5Q0BSC1"/>
<dbReference type="Gene3D" id="3.90.1530.30">
    <property type="match status" value="1"/>
</dbReference>
<dbReference type="InterPro" id="IPR036086">
    <property type="entry name" value="ParB/Sulfiredoxin_sf"/>
</dbReference>
<dbReference type="InterPro" id="IPR003115">
    <property type="entry name" value="ParB_N"/>
</dbReference>
<dbReference type="FunFam" id="3.90.1530.30:FF:000001">
    <property type="entry name" value="Chromosome partitioning protein ParB"/>
    <property type="match status" value="1"/>
</dbReference>
<dbReference type="SUPFAM" id="SSF110849">
    <property type="entry name" value="ParB/Sulfiredoxin"/>
    <property type="match status" value="1"/>
</dbReference>
<dbReference type="FunFam" id="1.10.10.2830:FF:000001">
    <property type="entry name" value="Chromosome partitioning protein ParB"/>
    <property type="match status" value="1"/>
</dbReference>
<dbReference type="Gene3D" id="1.10.10.2830">
    <property type="match status" value="1"/>
</dbReference>
<accession>A0A5Q0BSC1</accession>
<keyword evidence="3" id="KW-0159">Chromosome partition</keyword>
<reference evidence="7 8" key="1">
    <citation type="submission" date="2019-09" db="EMBL/GenBank/DDBJ databases">
        <title>Ecophysiology of the spiral-shaped methanotroph Methylospira mobilis as revealed by the complete genome sequence.</title>
        <authorList>
            <person name="Oshkin I.Y."/>
            <person name="Dedysh S.N."/>
            <person name="Miroshnikov K."/>
            <person name="Danilova O.V."/>
            <person name="Hakobyan A."/>
            <person name="Liesack W."/>
        </authorList>
    </citation>
    <scope>NUCLEOTIDE SEQUENCE [LARGE SCALE GENOMIC DNA]</scope>
    <source>
        <strain evidence="7 8">Shm1</strain>
    </source>
</reference>
<dbReference type="InterPro" id="IPR041468">
    <property type="entry name" value="HTH_ParB/Spo0J"/>
</dbReference>
<evidence type="ECO:0000259" key="6">
    <source>
        <dbReference type="SMART" id="SM00470"/>
    </source>
</evidence>